<dbReference type="EC" id="2.7.11.20" evidence="10"/>
<feature type="region of interest" description="Disordered" evidence="13">
    <location>
        <begin position="349"/>
        <end position="386"/>
    </location>
</feature>
<dbReference type="Gene3D" id="1.25.40.10">
    <property type="entry name" value="Tetratricopeptide repeat domain"/>
    <property type="match status" value="1"/>
</dbReference>
<keyword evidence="16" id="KW-1185">Reference proteome</keyword>
<dbReference type="InterPro" id="IPR004166">
    <property type="entry name" value="a-kinase_dom"/>
</dbReference>
<dbReference type="PROSITE" id="PS51158">
    <property type="entry name" value="ALPHA_KINASE"/>
    <property type="match status" value="1"/>
</dbReference>
<evidence type="ECO:0000256" key="13">
    <source>
        <dbReference type="SAM" id="MobiDB-lite"/>
    </source>
</evidence>
<dbReference type="Pfam" id="PF02816">
    <property type="entry name" value="Alpha_kinase"/>
    <property type="match status" value="1"/>
</dbReference>
<dbReference type="GO" id="GO:0005516">
    <property type="term" value="F:calmodulin binding"/>
    <property type="evidence" value="ECO:0007669"/>
    <property type="project" value="UniProtKB-KW"/>
</dbReference>
<evidence type="ECO:0000313" key="16">
    <source>
        <dbReference type="Proteomes" id="UP000694555"/>
    </source>
</evidence>
<dbReference type="Ensembl" id="ENSBJAT00000017507.1">
    <property type="protein sequence ID" value="ENSBJAP00000017047.1"/>
    <property type="gene ID" value="ENSBJAG00000010507.1"/>
</dbReference>
<feature type="domain" description="Alpha-type protein kinase" evidence="14">
    <location>
        <begin position="116"/>
        <end position="326"/>
    </location>
</feature>
<proteinExistence type="inferred from homology"/>
<keyword evidence="4" id="KW-0547">Nucleotide-binding</keyword>
<dbReference type="GO" id="GO:0005524">
    <property type="term" value="F:ATP binding"/>
    <property type="evidence" value="ECO:0007669"/>
    <property type="project" value="UniProtKB-KW"/>
</dbReference>
<evidence type="ECO:0000259" key="14">
    <source>
        <dbReference type="PROSITE" id="PS51158"/>
    </source>
</evidence>
<dbReference type="InterPro" id="IPR047588">
    <property type="entry name" value="eEF2K_a_kinase_dom"/>
</dbReference>
<dbReference type="GO" id="GO:0005509">
    <property type="term" value="F:calcium ion binding"/>
    <property type="evidence" value="ECO:0007669"/>
    <property type="project" value="InterPro"/>
</dbReference>
<evidence type="ECO:0000313" key="15">
    <source>
        <dbReference type="Ensembl" id="ENSBJAP00000017047.1"/>
    </source>
</evidence>
<dbReference type="FunFam" id="3.30.200.20:FF:000230">
    <property type="entry name" value="Eukaryotic elongation factor 2 kinase"/>
    <property type="match status" value="1"/>
</dbReference>
<evidence type="ECO:0000256" key="11">
    <source>
        <dbReference type="ARBA" id="ARBA00067847"/>
    </source>
</evidence>
<evidence type="ECO:0000256" key="5">
    <source>
        <dbReference type="ARBA" id="ARBA00022777"/>
    </source>
</evidence>
<evidence type="ECO:0000256" key="8">
    <source>
        <dbReference type="ARBA" id="ARBA00022860"/>
    </source>
</evidence>
<keyword evidence="3" id="KW-0808">Transferase</keyword>
<keyword evidence="7" id="KW-0067">ATP-binding</keyword>
<dbReference type="PIRSF" id="PIRSF038139">
    <property type="entry name" value="Elongation_factor_2_kinase"/>
    <property type="match status" value="1"/>
</dbReference>
<reference evidence="15" key="1">
    <citation type="submission" date="2025-08" db="UniProtKB">
        <authorList>
            <consortium name="Ensembl"/>
        </authorList>
    </citation>
    <scope>IDENTIFICATION</scope>
</reference>
<protein>
    <recommendedName>
        <fullName evidence="11">Eukaryotic elongation factor 2 kinase</fullName>
        <ecNumber evidence="10">2.7.11.20</ecNumber>
    </recommendedName>
    <alternativeName>
        <fullName evidence="12">Calcium/calmodulin-dependent eukaryotic elongation factor 2 kinase</fullName>
    </alternativeName>
</protein>
<evidence type="ECO:0000256" key="6">
    <source>
        <dbReference type="ARBA" id="ARBA00022837"/>
    </source>
</evidence>
<dbReference type="InterPro" id="IPR011990">
    <property type="entry name" value="TPR-like_helical_dom_sf"/>
</dbReference>
<dbReference type="InterPro" id="IPR051852">
    <property type="entry name" value="Alpha-type_PK"/>
</dbReference>
<evidence type="ECO:0000256" key="12">
    <source>
        <dbReference type="ARBA" id="ARBA00078015"/>
    </source>
</evidence>
<feature type="compositionally biased region" description="Basic and acidic residues" evidence="13">
    <location>
        <begin position="355"/>
        <end position="380"/>
    </location>
</feature>
<dbReference type="CDD" id="cd16967">
    <property type="entry name" value="Alpha_kinase_eEF2K"/>
    <property type="match status" value="1"/>
</dbReference>
<reference evidence="15" key="2">
    <citation type="submission" date="2025-09" db="UniProtKB">
        <authorList>
            <consortium name="Ensembl"/>
        </authorList>
    </citation>
    <scope>IDENTIFICATION</scope>
</reference>
<dbReference type="PANTHER" id="PTHR45992:SF2">
    <property type="entry name" value="EUKARYOTIC ELONGATION FACTOR 2 KINASE"/>
    <property type="match status" value="1"/>
</dbReference>
<dbReference type="InterPro" id="IPR017400">
    <property type="entry name" value="eEF-2K"/>
</dbReference>
<evidence type="ECO:0000256" key="2">
    <source>
        <dbReference type="ARBA" id="ARBA00022553"/>
    </source>
</evidence>
<keyword evidence="1" id="KW-0723">Serine/threonine-protein kinase</keyword>
<evidence type="ECO:0000256" key="1">
    <source>
        <dbReference type="ARBA" id="ARBA00022527"/>
    </source>
</evidence>
<evidence type="ECO:0000256" key="4">
    <source>
        <dbReference type="ARBA" id="ARBA00022741"/>
    </source>
</evidence>
<dbReference type="Proteomes" id="UP000694555">
    <property type="component" value="Unplaced"/>
</dbReference>
<dbReference type="FunFam" id="3.20.200.10:FF:000002">
    <property type="entry name" value="Eukaryotic elongation factor 2 kinase"/>
    <property type="match status" value="1"/>
</dbReference>
<dbReference type="InterPro" id="IPR011009">
    <property type="entry name" value="Kinase-like_dom_sf"/>
</dbReference>
<dbReference type="Gene3D" id="3.30.200.20">
    <property type="entry name" value="Phosphorylase Kinase, domain 1"/>
    <property type="match status" value="2"/>
</dbReference>
<evidence type="ECO:0000256" key="7">
    <source>
        <dbReference type="ARBA" id="ARBA00022840"/>
    </source>
</evidence>
<dbReference type="AlphaFoldDB" id="A0A8C0BGY8"/>
<evidence type="ECO:0000256" key="9">
    <source>
        <dbReference type="ARBA" id="ARBA00061584"/>
    </source>
</evidence>
<evidence type="ECO:0000256" key="10">
    <source>
        <dbReference type="ARBA" id="ARBA00066872"/>
    </source>
</evidence>
<dbReference type="PANTHER" id="PTHR45992">
    <property type="entry name" value="EUKARYOTIC ELONGATION FACTOR 2 KINASE-RELATED"/>
    <property type="match status" value="1"/>
</dbReference>
<dbReference type="SMART" id="SM00811">
    <property type="entry name" value="Alpha_kinase"/>
    <property type="match status" value="1"/>
</dbReference>
<dbReference type="FunFam" id="3.30.200.20:FF:000336">
    <property type="entry name" value="Eukaryotic elongation factor 2 kinase"/>
    <property type="match status" value="1"/>
</dbReference>
<dbReference type="SUPFAM" id="SSF56112">
    <property type="entry name" value="Protein kinase-like (PK-like)"/>
    <property type="match status" value="1"/>
</dbReference>
<comment type="similarity">
    <text evidence="9">Belongs to the protein kinase superfamily. Alpha-type protein kinase family.</text>
</comment>
<organism evidence="15 16">
    <name type="scientific">Buteo japonicus</name>
    <dbReference type="NCBI Taxonomy" id="224669"/>
    <lineage>
        <taxon>Eukaryota</taxon>
        <taxon>Metazoa</taxon>
        <taxon>Chordata</taxon>
        <taxon>Craniata</taxon>
        <taxon>Vertebrata</taxon>
        <taxon>Euteleostomi</taxon>
        <taxon>Archelosauria</taxon>
        <taxon>Archosauria</taxon>
        <taxon>Dinosauria</taxon>
        <taxon>Saurischia</taxon>
        <taxon>Theropoda</taxon>
        <taxon>Coelurosauria</taxon>
        <taxon>Aves</taxon>
        <taxon>Neognathae</taxon>
        <taxon>Neoaves</taxon>
        <taxon>Telluraves</taxon>
        <taxon>Accipitrimorphae</taxon>
        <taxon>Accipitriformes</taxon>
        <taxon>Accipitridae</taxon>
        <taxon>Accipitrinae</taxon>
        <taxon>Buteo</taxon>
    </lineage>
</organism>
<dbReference type="GO" id="GO:0031037">
    <property type="term" value="P:myosin II filament disassembly"/>
    <property type="evidence" value="ECO:0007669"/>
    <property type="project" value="TreeGrafter"/>
</dbReference>
<dbReference type="GO" id="GO:0004686">
    <property type="term" value="F:elongation factor-2 kinase activity"/>
    <property type="evidence" value="ECO:0007669"/>
    <property type="project" value="UniProtKB-EC"/>
</dbReference>
<accession>A0A8C0BGY8</accession>
<keyword evidence="2" id="KW-0597">Phosphoprotein</keyword>
<keyword evidence="6" id="KW-0106">Calcium</keyword>
<keyword evidence="8" id="KW-0112">Calmodulin-binding</keyword>
<evidence type="ECO:0000256" key="3">
    <source>
        <dbReference type="ARBA" id="ARBA00022679"/>
    </source>
</evidence>
<sequence>MADEDLIFRMEGIDNARSTTVNSGNYLDADSDDEDNYFICPITDDPVSSKSASVKVDNYYSNLAKTEQYSSSSSPRNSFSFKETWKHAIQKAKHMPDPWAEFHLEDIETEQATRYRYNAVTGDWVEDEVLIKMASQPFGRGAMRECFRTKKLSNFLHTQNWKGAYNYVAKQYIESVGRDVYFEDVRLQMEAKLWGEEYNRHKPPKQVDIVQTCIIEMKNRPGKPLFHLEHYIEGKYIKYNSNSGFVRDDNIRLTPQAFSHFTFERSGHQLIIVDIQGVGDLYTDPQIHTENGTDFGDGNLGVRGMALFFHSHFCNKICKSMGLAPFDLSSKEKDALDCNKKLLDFENGGDSGYPSEKRSELEDLDHRERGHSNNNRRHESDEDSLGSSARISVEKWNLYNSSRVHIHRPSCVAQEIQRLNALELEKKIGKSVLGKVHLAMVRYHEAGRFCEKDKEWDQESALFHLEHAADCGELEAIVGLGLMCSQLPHHILSEVTLEDTKENRNKGFDYLLRAAEAGDRPSMILVARAYDTGVNLGSDRVQDWKEALYWYNAALNMTDYDEGGEYDGTQDEPRYLLLAREAEMLMTGGFHLKKDPQRSGEASFYFCNQ</sequence>
<dbReference type="GO" id="GO:1903013">
    <property type="term" value="P:response to differentiation-inducing factor 1"/>
    <property type="evidence" value="ECO:0007669"/>
    <property type="project" value="TreeGrafter"/>
</dbReference>
<keyword evidence="5" id="KW-0418">Kinase</keyword>
<dbReference type="SUPFAM" id="SSF81901">
    <property type="entry name" value="HCP-like"/>
    <property type="match status" value="1"/>
</dbReference>
<dbReference type="Gene3D" id="3.20.200.10">
    <property type="entry name" value="MHCK/EF2 kinase"/>
    <property type="match status" value="1"/>
</dbReference>
<name>A0A8C0BGY8_9AVES</name>